<sequence>MTEEYLRQLGFETYTDPNAFGKAVAYNVAWRYRHTHAAQDGTVLYAEHPLSIPRCRLSTLPAPLDQRDVLADVSLDDDAGLTAAVNSFFTAHQGVGAILKANTSSAFRPFRRQE</sequence>
<organism evidence="1 2">
    <name type="scientific">Hymenobacter wooponensis</name>
    <dbReference type="NCBI Taxonomy" id="1525360"/>
    <lineage>
        <taxon>Bacteria</taxon>
        <taxon>Pseudomonadati</taxon>
        <taxon>Bacteroidota</taxon>
        <taxon>Cytophagia</taxon>
        <taxon>Cytophagales</taxon>
        <taxon>Hymenobacteraceae</taxon>
        <taxon>Hymenobacter</taxon>
    </lineage>
</organism>
<protein>
    <submittedName>
        <fullName evidence="1">Uncharacterized protein</fullName>
    </submittedName>
</protein>
<dbReference type="EMBL" id="SRKZ01000007">
    <property type="protein sequence ID" value="TGD77831.1"/>
    <property type="molecule type" value="Genomic_DNA"/>
</dbReference>
<dbReference type="RefSeq" id="WP_135532505.1">
    <property type="nucleotide sequence ID" value="NZ_SRKZ01000007.1"/>
</dbReference>
<gene>
    <name evidence="1" type="ORF">EU557_21285</name>
</gene>
<reference evidence="1 2" key="1">
    <citation type="submission" date="2019-04" db="EMBL/GenBank/DDBJ databases">
        <authorList>
            <person name="Feng G."/>
            <person name="Zhang J."/>
            <person name="Zhu H."/>
        </authorList>
    </citation>
    <scope>NUCLEOTIDE SEQUENCE [LARGE SCALE GENOMIC DNA]</scope>
    <source>
        <strain evidence="1 2">JCM 19491</strain>
    </source>
</reference>
<evidence type="ECO:0000313" key="1">
    <source>
        <dbReference type="EMBL" id="TGD77831.1"/>
    </source>
</evidence>
<name>A0A4Z0ME76_9BACT</name>
<dbReference type="AlphaFoldDB" id="A0A4Z0ME76"/>
<proteinExistence type="predicted"/>
<comment type="caution">
    <text evidence="1">The sequence shown here is derived from an EMBL/GenBank/DDBJ whole genome shotgun (WGS) entry which is preliminary data.</text>
</comment>
<dbReference type="Proteomes" id="UP000298284">
    <property type="component" value="Unassembled WGS sequence"/>
</dbReference>
<dbReference type="OrthoDB" id="882876at2"/>
<keyword evidence="2" id="KW-1185">Reference proteome</keyword>
<evidence type="ECO:0000313" key="2">
    <source>
        <dbReference type="Proteomes" id="UP000298284"/>
    </source>
</evidence>
<accession>A0A4Z0ME76</accession>